<evidence type="ECO:0000256" key="1">
    <source>
        <dbReference type="SAM" id="MobiDB-lite"/>
    </source>
</evidence>
<sequence length="702" mass="77853">MDVEDLMKELEEVQNSDVTHKFSERAAVELISKLMKRGKIDVINTRSGIREYLTWRELETEILQEIDAHDGRVTLSELEEDINVDITYIEKVAKRLCDANCGVVMLNSQEIINDRYTDMIIHKCIDAVEESGLIKAGLLSTRFNLPMSYMTNTVIPGMCSISSSIQAKNGELFTVRYLRRKERFILGFLTGIDHPTQLVELSESYAISNSLLSETAAALIKSHRLLGRVQGGSFIPQHYENEKNDAVVVHMKENQYITKEELRRNQIADVATYFEKRGVRGVKELESVWVTGELLGDLASTLAEFCNEEGYAEVAMVVPAPFTAGDVSRVVAEVPKCSAEFSPDAPTQYTALEHFLVQTAILKEVTGELLRDKQAVVEKVVKARGEAKACFPDAAALEALVSERHTEMDEACASEAAAAILRALETKQVFEQHRHEAAASGGASKKASQKETAGALVEFVHAFETVQKLGEAAETAELKAQFAAVEKAMRREGVCLVLRLLQLLNDVPAMEVEALGACSAAGLKEAAAKLPKEAKEYAEQLIGLMSDAKNKEKKPVEKPVEKAAEREKKGKKGKREEVEEKPAVTSFLEGVKLVTDFGGPLFKSYDRKQLRQLTHAKKVELQQKLELVIMQNAGDEERKDLAALAMVKKYSVLPYVPDMTTAKLLLRDYGLENSLLENLFSEDKAVMQKAVMDAIPVLVAKE</sequence>
<keyword evidence="4" id="KW-1185">Reference proteome</keyword>
<dbReference type="STRING" id="478820.A0A196SGI0"/>
<dbReference type="PANTHER" id="PTHR31057">
    <property type="entry name" value="E3 UFM1-PROTEIN LIGASE 1"/>
    <property type="match status" value="1"/>
</dbReference>
<dbReference type="InterPro" id="IPR018611">
    <property type="entry name" value="Ufl1"/>
</dbReference>
<protein>
    <submittedName>
        <fullName evidence="3">DUF2042 domain containing protein</fullName>
    </submittedName>
</protein>
<dbReference type="GO" id="GO:0034976">
    <property type="term" value="P:response to endoplasmic reticulum stress"/>
    <property type="evidence" value="ECO:0007669"/>
    <property type="project" value="TreeGrafter"/>
</dbReference>
<evidence type="ECO:0000313" key="3">
    <source>
        <dbReference type="EMBL" id="OAO15257.1"/>
    </source>
</evidence>
<dbReference type="PANTHER" id="PTHR31057:SF0">
    <property type="entry name" value="E3 UFM1-PROTEIN LIGASE 1"/>
    <property type="match status" value="1"/>
</dbReference>
<dbReference type="GO" id="GO:0005789">
    <property type="term" value="C:endoplasmic reticulum membrane"/>
    <property type="evidence" value="ECO:0007669"/>
    <property type="project" value="TreeGrafter"/>
</dbReference>
<evidence type="ECO:0000259" key="2">
    <source>
        <dbReference type="Pfam" id="PF09743"/>
    </source>
</evidence>
<dbReference type="GO" id="GO:0032434">
    <property type="term" value="P:regulation of proteasomal ubiquitin-dependent protein catabolic process"/>
    <property type="evidence" value="ECO:0007669"/>
    <property type="project" value="TreeGrafter"/>
</dbReference>
<feature type="domain" description="E3 UFM1-protein ligase 1-like N-terminal" evidence="2">
    <location>
        <begin position="2"/>
        <end position="273"/>
    </location>
</feature>
<dbReference type="Proteomes" id="UP000078348">
    <property type="component" value="Unassembled WGS sequence"/>
</dbReference>
<dbReference type="InterPro" id="IPR056579">
    <property type="entry name" value="Ufl1_N"/>
</dbReference>
<dbReference type="Pfam" id="PF09743">
    <property type="entry name" value="E3_UFM1_ligase"/>
    <property type="match status" value="1"/>
</dbReference>
<comment type="caution">
    <text evidence="3">The sequence shown here is derived from an EMBL/GenBank/DDBJ whole genome shotgun (WGS) entry which is preliminary data.</text>
</comment>
<evidence type="ECO:0000313" key="4">
    <source>
        <dbReference type="Proteomes" id="UP000078348"/>
    </source>
</evidence>
<dbReference type="AlphaFoldDB" id="A0A196SGI0"/>
<accession>A0A196SGI0</accession>
<dbReference type="GO" id="GO:1990592">
    <property type="term" value="P:protein K69-linked ufmylation"/>
    <property type="evidence" value="ECO:0007669"/>
    <property type="project" value="TreeGrafter"/>
</dbReference>
<proteinExistence type="predicted"/>
<dbReference type="EMBL" id="LXWW01000159">
    <property type="protein sequence ID" value="OAO15257.1"/>
    <property type="molecule type" value="Genomic_DNA"/>
</dbReference>
<gene>
    <name evidence="3" type="ORF">AV274_3036</name>
</gene>
<feature type="region of interest" description="Disordered" evidence="1">
    <location>
        <begin position="549"/>
        <end position="579"/>
    </location>
</feature>
<dbReference type="OrthoDB" id="10258297at2759"/>
<name>A0A196SGI0_BLAHN</name>
<organism evidence="3 4">
    <name type="scientific">Blastocystis sp. subtype 1 (strain ATCC 50177 / NandII)</name>
    <dbReference type="NCBI Taxonomy" id="478820"/>
    <lineage>
        <taxon>Eukaryota</taxon>
        <taxon>Sar</taxon>
        <taxon>Stramenopiles</taxon>
        <taxon>Bigyra</taxon>
        <taxon>Opalozoa</taxon>
        <taxon>Opalinata</taxon>
        <taxon>Blastocystidae</taxon>
        <taxon>Blastocystis</taxon>
    </lineage>
</organism>
<dbReference type="GO" id="GO:0061666">
    <property type="term" value="F:UFM1 ligase activity"/>
    <property type="evidence" value="ECO:0007669"/>
    <property type="project" value="InterPro"/>
</dbReference>
<reference evidence="3 4" key="1">
    <citation type="submission" date="2016-05" db="EMBL/GenBank/DDBJ databases">
        <title>Nuclear genome of Blastocystis sp. subtype 1 NandII.</title>
        <authorList>
            <person name="Gentekaki E."/>
            <person name="Curtis B."/>
            <person name="Stairs C."/>
            <person name="Eme L."/>
            <person name="Herman E."/>
            <person name="Klimes V."/>
            <person name="Arias M.C."/>
            <person name="Elias M."/>
            <person name="Hilliou F."/>
            <person name="Klute M."/>
            <person name="Malik S.-B."/>
            <person name="Pightling A."/>
            <person name="Rachubinski R."/>
            <person name="Salas D."/>
            <person name="Schlacht A."/>
            <person name="Suga H."/>
            <person name="Archibald J."/>
            <person name="Ball S.G."/>
            <person name="Clark G."/>
            <person name="Dacks J."/>
            <person name="Van Der Giezen M."/>
            <person name="Tsaousis A."/>
            <person name="Roger A."/>
        </authorList>
    </citation>
    <scope>NUCLEOTIDE SEQUENCE [LARGE SCALE GENOMIC DNA]</scope>
    <source>
        <strain evidence="4">ATCC 50177 / NandII</strain>
    </source>
</reference>